<dbReference type="PANTHER" id="PTHR31107:SF2">
    <property type="entry name" value="CYTOCHROME C OXIDASE ASSEMBLY FACTOR 8"/>
    <property type="match status" value="1"/>
</dbReference>
<evidence type="ECO:0000313" key="8">
    <source>
        <dbReference type="Proteomes" id="UP000786811"/>
    </source>
</evidence>
<keyword evidence="6" id="KW-0472">Membrane</keyword>
<reference evidence="7" key="1">
    <citation type="submission" date="2021-04" db="EMBL/GenBank/DDBJ databases">
        <authorList>
            <person name="Chebbi M.A.C M."/>
        </authorList>
    </citation>
    <scope>NUCLEOTIDE SEQUENCE</scope>
</reference>
<protein>
    <submittedName>
        <fullName evidence="7">Mitochondrial (Drosophila melanogaster)</fullName>
    </submittedName>
</protein>
<gene>
    <name evidence="7" type="ORF">HICCMSTLAB_LOCUS13231</name>
</gene>
<sequence>MKCVKFTNVRKLCTYQKLNYFYDNKRRNLLEQTSNLKNESQERDIIGPPDEVSNLRPIIFVKPSNETKLEKDYREAREATQNWNKKFWFDHNSKFIKERKEFQKELEANGNKSITADEMSVFYKNFLDKNWKNHFNYNISWYQQNIRILFLELKVRLSKFKFK</sequence>
<comment type="subcellular location">
    <subcellularLocation>
        <location evidence="1">Mitochondrion inner membrane</location>
        <topology evidence="1">Peripheral membrane protein</topology>
        <orientation evidence="1">Matrix side</orientation>
    </subcellularLocation>
</comment>
<comment type="caution">
    <text evidence="7">The sequence shown here is derived from an EMBL/GenBank/DDBJ whole genome shotgun (WGS) entry which is preliminary data.</text>
</comment>
<dbReference type="PANTHER" id="PTHR31107">
    <property type="entry name" value="APOPTOGENIC PROTEIN 1, MITOCHONDRIAL"/>
    <property type="match status" value="1"/>
</dbReference>
<dbReference type="AlphaFoldDB" id="A0A8J2HRE1"/>
<dbReference type="InterPro" id="IPR018796">
    <property type="entry name" value="COA8"/>
</dbReference>
<dbReference type="Proteomes" id="UP000786811">
    <property type="component" value="Unassembled WGS sequence"/>
</dbReference>
<name>A0A8J2HRE1_COTCN</name>
<evidence type="ECO:0000313" key="7">
    <source>
        <dbReference type="EMBL" id="CAG5108426.1"/>
    </source>
</evidence>
<dbReference type="GO" id="GO:0097193">
    <property type="term" value="P:intrinsic apoptotic signaling pathway"/>
    <property type="evidence" value="ECO:0007669"/>
    <property type="project" value="InterPro"/>
</dbReference>
<comment type="similarity">
    <text evidence="2">Belongs to the COA8 family.</text>
</comment>
<keyword evidence="4" id="KW-0809">Transit peptide</keyword>
<dbReference type="GO" id="GO:0005743">
    <property type="term" value="C:mitochondrial inner membrane"/>
    <property type="evidence" value="ECO:0007669"/>
    <property type="project" value="UniProtKB-SubCell"/>
</dbReference>
<evidence type="ECO:0000256" key="4">
    <source>
        <dbReference type="ARBA" id="ARBA00022946"/>
    </source>
</evidence>
<evidence type="ECO:0000256" key="5">
    <source>
        <dbReference type="ARBA" id="ARBA00023128"/>
    </source>
</evidence>
<keyword evidence="5" id="KW-0496">Mitochondrion</keyword>
<keyword evidence="8" id="KW-1185">Reference proteome</keyword>
<organism evidence="7 8">
    <name type="scientific">Cotesia congregata</name>
    <name type="common">Parasitoid wasp</name>
    <name type="synonym">Apanteles congregatus</name>
    <dbReference type="NCBI Taxonomy" id="51543"/>
    <lineage>
        <taxon>Eukaryota</taxon>
        <taxon>Metazoa</taxon>
        <taxon>Ecdysozoa</taxon>
        <taxon>Arthropoda</taxon>
        <taxon>Hexapoda</taxon>
        <taxon>Insecta</taxon>
        <taxon>Pterygota</taxon>
        <taxon>Neoptera</taxon>
        <taxon>Endopterygota</taxon>
        <taxon>Hymenoptera</taxon>
        <taxon>Apocrita</taxon>
        <taxon>Ichneumonoidea</taxon>
        <taxon>Braconidae</taxon>
        <taxon>Microgastrinae</taxon>
        <taxon>Cotesia</taxon>
    </lineage>
</organism>
<evidence type="ECO:0000256" key="2">
    <source>
        <dbReference type="ARBA" id="ARBA00005453"/>
    </source>
</evidence>
<proteinExistence type="inferred from homology"/>
<keyword evidence="3" id="KW-0999">Mitochondrion inner membrane</keyword>
<evidence type="ECO:0000256" key="6">
    <source>
        <dbReference type="ARBA" id="ARBA00023136"/>
    </source>
</evidence>
<accession>A0A8J2HRE1</accession>
<dbReference type="Pfam" id="PF10231">
    <property type="entry name" value="COA8"/>
    <property type="match status" value="1"/>
</dbReference>
<evidence type="ECO:0000256" key="3">
    <source>
        <dbReference type="ARBA" id="ARBA00022792"/>
    </source>
</evidence>
<dbReference type="OrthoDB" id="6246201at2759"/>
<dbReference type="EMBL" id="CAJNRD030001124">
    <property type="protein sequence ID" value="CAG5108426.1"/>
    <property type="molecule type" value="Genomic_DNA"/>
</dbReference>
<evidence type="ECO:0000256" key="1">
    <source>
        <dbReference type="ARBA" id="ARBA00004443"/>
    </source>
</evidence>